<dbReference type="Proteomes" id="UP000184330">
    <property type="component" value="Unassembled WGS sequence"/>
</dbReference>
<comment type="similarity">
    <text evidence="1">Belongs to the trichothecene O-acetyltransferase family.</text>
</comment>
<dbReference type="GO" id="GO:0043386">
    <property type="term" value="P:mycotoxin biosynthetic process"/>
    <property type="evidence" value="ECO:0007669"/>
    <property type="project" value="InterPro"/>
</dbReference>
<dbReference type="Pfam" id="PF07428">
    <property type="entry name" value="Tri3"/>
    <property type="match status" value="1"/>
</dbReference>
<protein>
    <submittedName>
        <fullName evidence="3">Uncharacterized protein</fullName>
    </submittedName>
</protein>
<organism evidence="3 4">
    <name type="scientific">Phialocephala subalpina</name>
    <dbReference type="NCBI Taxonomy" id="576137"/>
    <lineage>
        <taxon>Eukaryota</taxon>
        <taxon>Fungi</taxon>
        <taxon>Dikarya</taxon>
        <taxon>Ascomycota</taxon>
        <taxon>Pezizomycotina</taxon>
        <taxon>Leotiomycetes</taxon>
        <taxon>Helotiales</taxon>
        <taxon>Mollisiaceae</taxon>
        <taxon>Phialocephala</taxon>
        <taxon>Phialocephala fortinii species complex</taxon>
    </lineage>
</organism>
<name>A0A1L7WBX8_9HELO</name>
<dbReference type="Gene3D" id="3.30.559.30">
    <property type="entry name" value="Nonribosomal peptide synthetase, condensation domain"/>
    <property type="match status" value="1"/>
</dbReference>
<keyword evidence="2" id="KW-0808">Transferase</keyword>
<dbReference type="Gene3D" id="3.30.559.10">
    <property type="entry name" value="Chloramphenicol acetyltransferase-like domain"/>
    <property type="match status" value="1"/>
</dbReference>
<dbReference type="InterPro" id="IPR009992">
    <property type="entry name" value="Tri3/Sat12/Sat16/Mac1"/>
</dbReference>
<dbReference type="PANTHER" id="PTHR42034">
    <property type="entry name" value="CHROMOSOME 7, WHOLE GENOME SHOTGUN SEQUENCE-RELATED"/>
    <property type="match status" value="1"/>
</dbReference>
<evidence type="ECO:0000313" key="4">
    <source>
        <dbReference type="Proteomes" id="UP000184330"/>
    </source>
</evidence>
<dbReference type="EMBL" id="FJOG01000001">
    <property type="protein sequence ID" value="CZR50283.1"/>
    <property type="molecule type" value="Genomic_DNA"/>
</dbReference>
<reference evidence="3 4" key="1">
    <citation type="submission" date="2016-03" db="EMBL/GenBank/DDBJ databases">
        <authorList>
            <person name="Ploux O."/>
        </authorList>
    </citation>
    <scope>NUCLEOTIDE SEQUENCE [LARGE SCALE GENOMIC DNA]</scope>
    <source>
        <strain evidence="3 4">UAMH 11012</strain>
    </source>
</reference>
<sequence length="507" mass="56170">MDYQHFIWKETSPGQYERDIDEAEQSYTSLAKTWEGTGHTFFAITACIGVKVTQEEGANSQELDGKVDNAFKYAWKRLRFDHPTLASAVIFDTATKKCKKVYKSPSTESDIEAWMKESFKIIQNGQSGEEFANSDPPLGAMATIYLVKPPQTSSGDVRRDIFFRSHHDIIDGMGTLHFLSNLLRHASSAFAPDNQTLDWNFGSEIKNLSPPFRLAASLPASPSPSQLERLESIRAINAEARAENEVLSLPITSKNIMPRKSQRVALHFSTSETASIISKCKQHGATPTHAFHAAIALALRDIQTLDSEARPARYMTYSLLNLRNSCFAPYNTQQHAAAVYHCVSARHLVIDTAVPAATEGEQKGKNQNPEEFLTALEQVKTYAKSIKVDEDYLSIVPSLFSAVTPPYPEGPSPVPAPNPTPPVSLSSLGVADHIFQPRYRDFEIVSEPWVVGAEYSTGYGLFLGTWKGVMCLSAAYNEAFHEKVELLAFLERVASIVCEGLVVDRDE</sequence>
<dbReference type="OrthoDB" id="2548233at2759"/>
<dbReference type="PANTHER" id="PTHR42034:SF1">
    <property type="entry name" value="CONDENSATION DOMAIN-CONTAINING PROTEIN"/>
    <property type="match status" value="1"/>
</dbReference>
<accession>A0A1L7WBX8</accession>
<dbReference type="GO" id="GO:0016407">
    <property type="term" value="F:acetyltransferase activity"/>
    <property type="evidence" value="ECO:0007669"/>
    <property type="project" value="InterPro"/>
</dbReference>
<evidence type="ECO:0000256" key="2">
    <source>
        <dbReference type="ARBA" id="ARBA00022679"/>
    </source>
</evidence>
<gene>
    <name evidence="3" type="ORF">PAC_00155</name>
</gene>
<evidence type="ECO:0000313" key="3">
    <source>
        <dbReference type="EMBL" id="CZR50283.1"/>
    </source>
</evidence>
<keyword evidence="4" id="KW-1185">Reference proteome</keyword>
<dbReference type="InterPro" id="IPR023213">
    <property type="entry name" value="CAT-like_dom_sf"/>
</dbReference>
<proteinExistence type="inferred from homology"/>
<dbReference type="AlphaFoldDB" id="A0A1L7WBX8"/>
<dbReference type="SUPFAM" id="SSF52777">
    <property type="entry name" value="CoA-dependent acyltransferases"/>
    <property type="match status" value="1"/>
</dbReference>
<evidence type="ECO:0000256" key="1">
    <source>
        <dbReference type="ARBA" id="ARBA00006439"/>
    </source>
</evidence>